<evidence type="ECO:0000256" key="6">
    <source>
        <dbReference type="ARBA" id="ARBA00009048"/>
    </source>
</evidence>
<dbReference type="AlphaFoldDB" id="A0AAV7KL74"/>
<feature type="transmembrane region" description="Helical" evidence="18">
    <location>
        <begin position="120"/>
        <end position="139"/>
    </location>
</feature>
<dbReference type="Proteomes" id="UP001165289">
    <property type="component" value="Unassembled WGS sequence"/>
</dbReference>
<dbReference type="InterPro" id="IPR037768">
    <property type="entry name" value="C2B_Copine"/>
</dbReference>
<dbReference type="Pfam" id="PF00168">
    <property type="entry name" value="C2"/>
    <property type="match status" value="2"/>
</dbReference>
<evidence type="ECO:0000256" key="3">
    <source>
        <dbReference type="ARBA" id="ARBA00004236"/>
    </source>
</evidence>
<dbReference type="InterPro" id="IPR036465">
    <property type="entry name" value="vWFA_dom_sf"/>
</dbReference>
<evidence type="ECO:0000259" key="19">
    <source>
        <dbReference type="PROSITE" id="PS50004"/>
    </source>
</evidence>
<dbReference type="InterPro" id="IPR010734">
    <property type="entry name" value="Copine_C"/>
</dbReference>
<dbReference type="InterPro" id="IPR002035">
    <property type="entry name" value="VWF_A"/>
</dbReference>
<feature type="transmembrane region" description="Helical" evidence="18">
    <location>
        <begin position="224"/>
        <end position="246"/>
    </location>
</feature>
<dbReference type="PROSITE" id="PS50234">
    <property type="entry name" value="VWFA"/>
    <property type="match status" value="1"/>
</dbReference>
<feature type="transmembrane region" description="Helical" evidence="18">
    <location>
        <begin position="376"/>
        <end position="402"/>
    </location>
</feature>
<keyword evidence="12" id="KW-0677">Repeat</keyword>
<evidence type="ECO:0000256" key="4">
    <source>
        <dbReference type="ARBA" id="ARBA00004496"/>
    </source>
</evidence>
<dbReference type="GO" id="GO:0005337">
    <property type="term" value="F:nucleoside transmembrane transporter activity"/>
    <property type="evidence" value="ECO:0007669"/>
    <property type="project" value="InterPro"/>
</dbReference>
<dbReference type="Pfam" id="PF07002">
    <property type="entry name" value="Copine"/>
    <property type="match status" value="1"/>
</dbReference>
<dbReference type="PANTHER" id="PTHR10857">
    <property type="entry name" value="COPINE"/>
    <property type="match status" value="1"/>
</dbReference>
<feature type="domain" description="C2" evidence="19">
    <location>
        <begin position="598"/>
        <end position="723"/>
    </location>
</feature>
<dbReference type="GO" id="GO:0071277">
    <property type="term" value="P:cellular response to calcium ion"/>
    <property type="evidence" value="ECO:0007669"/>
    <property type="project" value="UniProtKB-ARBA"/>
</dbReference>
<dbReference type="GO" id="GO:0005544">
    <property type="term" value="F:calcium-dependent phospholipid binding"/>
    <property type="evidence" value="ECO:0007669"/>
    <property type="project" value="InterPro"/>
</dbReference>
<dbReference type="InterPro" id="IPR045052">
    <property type="entry name" value="Copine"/>
</dbReference>
<dbReference type="EMBL" id="JAKMXF010000001">
    <property type="protein sequence ID" value="KAI6662043.1"/>
    <property type="molecule type" value="Genomic_DNA"/>
</dbReference>
<comment type="similarity">
    <text evidence="5">Belongs to the SLC29A/ENT transporter (TC 2.A.57) family.</text>
</comment>
<keyword evidence="16" id="KW-0539">Nucleus</keyword>
<evidence type="ECO:0000256" key="10">
    <source>
        <dbReference type="ARBA" id="ARBA00022692"/>
    </source>
</evidence>
<dbReference type="CDD" id="cd04047">
    <property type="entry name" value="C2B_Copine"/>
    <property type="match status" value="1"/>
</dbReference>
<evidence type="ECO:0000256" key="5">
    <source>
        <dbReference type="ARBA" id="ARBA00007965"/>
    </source>
</evidence>
<evidence type="ECO:0000256" key="16">
    <source>
        <dbReference type="ARBA" id="ARBA00023242"/>
    </source>
</evidence>
<keyword evidence="7" id="KW-0813">Transport</keyword>
<keyword evidence="15 18" id="KW-0472">Membrane</keyword>
<evidence type="ECO:0000256" key="17">
    <source>
        <dbReference type="SAM" id="MobiDB-lite"/>
    </source>
</evidence>
<protein>
    <submittedName>
        <fullName evidence="21">Copine-8-like</fullName>
    </submittedName>
</protein>
<dbReference type="GO" id="GO:0046872">
    <property type="term" value="F:metal ion binding"/>
    <property type="evidence" value="ECO:0007669"/>
    <property type="project" value="UniProtKB-KW"/>
</dbReference>
<dbReference type="SMART" id="SM00327">
    <property type="entry name" value="VWA"/>
    <property type="match status" value="1"/>
</dbReference>
<evidence type="ECO:0000313" key="22">
    <source>
        <dbReference type="Proteomes" id="UP001165289"/>
    </source>
</evidence>
<keyword evidence="22" id="KW-1185">Reference proteome</keyword>
<dbReference type="CDD" id="cd04048">
    <property type="entry name" value="C2A_Copine"/>
    <property type="match status" value="1"/>
</dbReference>
<dbReference type="InterPro" id="IPR035892">
    <property type="entry name" value="C2_domain_sf"/>
</dbReference>
<feature type="transmembrane region" description="Helical" evidence="18">
    <location>
        <begin position="48"/>
        <end position="69"/>
    </location>
</feature>
<evidence type="ECO:0000256" key="15">
    <source>
        <dbReference type="ARBA" id="ARBA00023136"/>
    </source>
</evidence>
<feature type="transmembrane region" description="Helical" evidence="18">
    <location>
        <begin position="346"/>
        <end position="364"/>
    </location>
</feature>
<keyword evidence="11" id="KW-0479">Metal-binding</keyword>
<dbReference type="SUPFAM" id="SSF53300">
    <property type="entry name" value="vWA-like"/>
    <property type="match status" value="1"/>
</dbReference>
<name>A0AAV7KL74_9METZ</name>
<evidence type="ECO:0000256" key="2">
    <source>
        <dbReference type="ARBA" id="ARBA00004141"/>
    </source>
</evidence>
<dbReference type="FunFam" id="2.60.40.150:FF:000042">
    <property type="entry name" value="Copine 3"/>
    <property type="match status" value="1"/>
</dbReference>
<feature type="transmembrane region" description="Helical" evidence="18">
    <location>
        <begin position="145"/>
        <end position="175"/>
    </location>
</feature>
<gene>
    <name evidence="21" type="ORF">LOD99_9630</name>
</gene>
<feature type="transmembrane region" description="Helical" evidence="18">
    <location>
        <begin position="414"/>
        <end position="438"/>
    </location>
</feature>
<evidence type="ECO:0000256" key="12">
    <source>
        <dbReference type="ARBA" id="ARBA00022737"/>
    </source>
</evidence>
<evidence type="ECO:0000256" key="11">
    <source>
        <dbReference type="ARBA" id="ARBA00022723"/>
    </source>
</evidence>
<organism evidence="21 22">
    <name type="scientific">Oopsacas minuta</name>
    <dbReference type="NCBI Taxonomy" id="111878"/>
    <lineage>
        <taxon>Eukaryota</taxon>
        <taxon>Metazoa</taxon>
        <taxon>Porifera</taxon>
        <taxon>Hexactinellida</taxon>
        <taxon>Hexasterophora</taxon>
        <taxon>Lyssacinosida</taxon>
        <taxon>Leucopsacidae</taxon>
        <taxon>Oopsacas</taxon>
    </lineage>
</organism>
<evidence type="ECO:0000256" key="8">
    <source>
        <dbReference type="ARBA" id="ARBA00022475"/>
    </source>
</evidence>
<dbReference type="PRINTS" id="PR01130">
    <property type="entry name" value="DERENTRNSPRT"/>
</dbReference>
<keyword evidence="9" id="KW-0963">Cytoplasm</keyword>
<evidence type="ECO:0000313" key="21">
    <source>
        <dbReference type="EMBL" id="KAI6662043.1"/>
    </source>
</evidence>
<feature type="transmembrane region" description="Helical" evidence="18">
    <location>
        <begin position="89"/>
        <end position="108"/>
    </location>
</feature>
<comment type="caution">
    <text evidence="21">The sequence shown here is derived from an EMBL/GenBank/DDBJ whole genome shotgun (WGS) entry which is preliminary data.</text>
</comment>
<dbReference type="InterPro" id="IPR000008">
    <property type="entry name" value="C2_dom"/>
</dbReference>
<dbReference type="GO" id="GO:0005886">
    <property type="term" value="C:plasma membrane"/>
    <property type="evidence" value="ECO:0007669"/>
    <property type="project" value="UniProtKB-SubCell"/>
</dbReference>
<dbReference type="InterPro" id="IPR002259">
    <property type="entry name" value="Eqnu_transpt"/>
</dbReference>
<evidence type="ECO:0000256" key="1">
    <source>
        <dbReference type="ARBA" id="ARBA00004123"/>
    </source>
</evidence>
<accession>A0AAV7KL74</accession>
<dbReference type="SUPFAM" id="SSF49562">
    <property type="entry name" value="C2 domain (Calcium/lipid-binding domain, CaLB)"/>
    <property type="match status" value="2"/>
</dbReference>
<feature type="transmembrane region" description="Helical" evidence="18">
    <location>
        <begin position="278"/>
        <end position="300"/>
    </location>
</feature>
<reference evidence="21 22" key="1">
    <citation type="journal article" date="2023" name="BMC Biol.">
        <title>The compact genome of the sponge Oopsacas minuta (Hexactinellida) is lacking key metazoan core genes.</title>
        <authorList>
            <person name="Santini S."/>
            <person name="Schenkelaars Q."/>
            <person name="Jourda C."/>
            <person name="Duchesne M."/>
            <person name="Belahbib H."/>
            <person name="Rocher C."/>
            <person name="Selva M."/>
            <person name="Riesgo A."/>
            <person name="Vervoort M."/>
            <person name="Leys S.P."/>
            <person name="Kodjabachian L."/>
            <person name="Le Bivic A."/>
            <person name="Borchiellini C."/>
            <person name="Claverie J.M."/>
            <person name="Renard E."/>
        </authorList>
    </citation>
    <scope>NUCLEOTIDE SEQUENCE [LARGE SCALE GENOMIC DNA]</scope>
    <source>
        <strain evidence="21">SPO-2</strain>
    </source>
</reference>
<keyword evidence="8" id="KW-1003">Cell membrane</keyword>
<evidence type="ECO:0000256" key="9">
    <source>
        <dbReference type="ARBA" id="ARBA00022490"/>
    </source>
</evidence>
<dbReference type="GO" id="GO:0005737">
    <property type="term" value="C:cytoplasm"/>
    <property type="evidence" value="ECO:0007669"/>
    <property type="project" value="UniProtKB-SubCell"/>
</dbReference>
<evidence type="ECO:0000256" key="14">
    <source>
        <dbReference type="ARBA" id="ARBA00022989"/>
    </source>
</evidence>
<evidence type="ECO:0000256" key="7">
    <source>
        <dbReference type="ARBA" id="ARBA00022448"/>
    </source>
</evidence>
<evidence type="ECO:0000256" key="13">
    <source>
        <dbReference type="ARBA" id="ARBA00022837"/>
    </source>
</evidence>
<dbReference type="Pfam" id="PF01733">
    <property type="entry name" value="Nucleoside_tran"/>
    <property type="match status" value="2"/>
</dbReference>
<dbReference type="PANTHER" id="PTHR10857:SF106">
    <property type="entry name" value="C2 DOMAIN-CONTAINING PROTEIN"/>
    <property type="match status" value="1"/>
</dbReference>
<comment type="similarity">
    <text evidence="6">Belongs to the copine family.</text>
</comment>
<dbReference type="PROSITE" id="PS50004">
    <property type="entry name" value="C2"/>
    <property type="match status" value="2"/>
</dbReference>
<keyword evidence="13" id="KW-0106">Calcium</keyword>
<sequence>MKRQDTPPSPNLNTQNYGAINDTDNPSVPLISIPATTKTTVNKSPSTLSISIVWILFFILGMGTLLPWNLFITANSYFIRKSGLSNFEAYLVLVAQTPNFIFFFLTLFIKEFLRPNPRVYLSLIMMLVLFIATIAFTEIDIPEVIFTVITFICVAVINAVSGIYQTSIIGITGVFPSVHTQAVLVGQGLGGILPPLILIISKYIVRKVGIMPDSTDFLNTSACVYFSVAGISILLCIVTFIALTLFPYSRRLMRDLPEPRKLEFLSRFLYEVKLVGRYIGLDCFNAFYVFTITLSVFPALTSSVLSQGKFNSTADRCSCPGDNFANISSFMISPIRLDMCSDWVCLYFTPVFCFLTFNLFDFIGRASAGFTAKCKIPSLLITVLALIRTLFIPFILLCNISHKIFFPYWFSNDYIFLSIMILLGITNGVLSSISMMHGPRKAPESYRETAAILMALSLGAGLHVMAVAAPLHAVTSYPQTIQPHTSLVEISISCLGLKKMDILSKSDPIATLFLRDTATNKLTEIGRTEVIQDCSDPQFQKTFILSYYFHIEQYIKIVVEDYDKGGKNEVIGSREVRLGDIVISQKPLLKPIHRPGTDKETGIISLHAEEVRAAKYEIKFSIRGIKLDKKDLFSKSDPYLLIKRVLSDGLTQLVHKTEVIDNTLNPIWLPFTLKSNRLCGGNLSAPIEIHCLDWDNDGSSDLIGITTPTLGSLVNIDGSDTKLNSLELIHPEIQQKKGSKYKNSGTLDISTDLYVITSFSDHLKAGLQINLHLAIDFTGSNGNPMKPSSLHYMGGVRPNKYVEVLRSVVSILAPYDSDQSIPCYGFGAKLPVDNFAAAHMCFPLNGKVDSPEITGVEQIVTAYQETLEACRLSGPTNVSVLLNKVLDSAKAGQAAEQTGKPTYTILLLLTDGAFSDLSQAVDCIVSASQYPISLVIIGIGNDEFVGMQVLDADKSRLMDSKGKSALRDIVQFVSYELAKARQKSGVFNLAEEVLAEIPQQVEQYMRMRILKP</sequence>
<comment type="subcellular location">
    <subcellularLocation>
        <location evidence="3">Cell membrane</location>
    </subcellularLocation>
    <subcellularLocation>
        <location evidence="4">Cytoplasm</location>
    </subcellularLocation>
    <subcellularLocation>
        <location evidence="2">Membrane</location>
        <topology evidence="2">Multi-pass membrane protein</topology>
    </subcellularLocation>
    <subcellularLocation>
        <location evidence="1">Nucleus</location>
    </subcellularLocation>
</comment>
<dbReference type="SMART" id="SM00239">
    <property type="entry name" value="C2"/>
    <property type="match status" value="2"/>
</dbReference>
<feature type="compositionally biased region" description="Polar residues" evidence="17">
    <location>
        <begin position="11"/>
        <end position="23"/>
    </location>
</feature>
<feature type="transmembrane region" description="Helical" evidence="18">
    <location>
        <begin position="182"/>
        <end position="204"/>
    </location>
</feature>
<evidence type="ECO:0000256" key="18">
    <source>
        <dbReference type="SAM" id="Phobius"/>
    </source>
</evidence>
<proteinExistence type="inferred from homology"/>
<feature type="domain" description="VWFA" evidence="20">
    <location>
        <begin position="770"/>
        <end position="997"/>
    </location>
</feature>
<feature type="domain" description="C2" evidence="19">
    <location>
        <begin position="467"/>
        <end position="592"/>
    </location>
</feature>
<evidence type="ECO:0000259" key="20">
    <source>
        <dbReference type="PROSITE" id="PS50234"/>
    </source>
</evidence>
<feature type="region of interest" description="Disordered" evidence="17">
    <location>
        <begin position="1"/>
        <end position="23"/>
    </location>
</feature>
<dbReference type="Gene3D" id="2.60.40.150">
    <property type="entry name" value="C2 domain"/>
    <property type="match status" value="2"/>
</dbReference>
<dbReference type="GO" id="GO:0005634">
    <property type="term" value="C:nucleus"/>
    <property type="evidence" value="ECO:0007669"/>
    <property type="project" value="UniProtKB-SubCell"/>
</dbReference>
<keyword evidence="14 18" id="KW-1133">Transmembrane helix</keyword>
<keyword evidence="10 18" id="KW-0812">Transmembrane</keyword>